<accession>A0ABC9VJZ0</accession>
<dbReference type="AlphaFoldDB" id="A0ABC9VJZ0"/>
<organism evidence="1 2">
    <name type="scientific">Lactobacillus amylovorus subsp. animalium</name>
    <dbReference type="NCBI Taxonomy" id="3378536"/>
    <lineage>
        <taxon>Bacteria</taxon>
        <taxon>Bacillati</taxon>
        <taxon>Bacillota</taxon>
        <taxon>Bacilli</taxon>
        <taxon>Lactobacillales</taxon>
        <taxon>Lactobacillaceae</taxon>
        <taxon>Lactobacillus</taxon>
    </lineage>
</organism>
<evidence type="ECO:0008006" key="3">
    <source>
        <dbReference type="Google" id="ProtNLM"/>
    </source>
</evidence>
<reference evidence="2" key="2">
    <citation type="submission" date="2024-01" db="EMBL/GenBank/DDBJ databases">
        <title>Draft genome sequence of Lactobacillus amylovorus strain TKL145.</title>
        <authorList>
            <person name="Tohno M."/>
            <person name="Tanizawa Y."/>
        </authorList>
    </citation>
    <scope>NUCLEOTIDE SEQUENCE [LARGE SCALE GENOMIC DNA]</scope>
    <source>
        <strain evidence="2">TKL145</strain>
    </source>
</reference>
<protein>
    <recommendedName>
        <fullName evidence="3">DUF2313 domain-containing protein</fullName>
    </recommendedName>
</protein>
<dbReference type="Pfam" id="PF10076">
    <property type="entry name" value="Phage_Mu_Gp48"/>
    <property type="match status" value="1"/>
</dbReference>
<dbReference type="InterPro" id="IPR018755">
    <property type="entry name" value="Phage_Mu_Gp48"/>
</dbReference>
<name>A0ABC9VJZ0_LACAM</name>
<evidence type="ECO:0000313" key="1">
    <source>
        <dbReference type="EMBL" id="GAA0041670.1"/>
    </source>
</evidence>
<dbReference type="Proteomes" id="UP001437574">
    <property type="component" value="Unassembled WGS sequence"/>
</dbReference>
<comment type="caution">
    <text evidence="1">The sequence shown here is derived from an EMBL/GenBank/DDBJ whole genome shotgun (WGS) entry which is preliminary data.</text>
</comment>
<evidence type="ECO:0000313" key="2">
    <source>
        <dbReference type="Proteomes" id="UP001437574"/>
    </source>
</evidence>
<dbReference type="EMBL" id="BAAAAK010000001">
    <property type="protein sequence ID" value="GAA0041670.1"/>
    <property type="molecule type" value="Genomic_DNA"/>
</dbReference>
<gene>
    <name evidence="1" type="ORF">LATKL145_00800</name>
</gene>
<sequence length="224" mass="25694">MKTDELLNYMPDYYNGVYEMEELLKAQGKGLSKFDDDLNQTLFNQFVSKADEKGISVFEDQYGIVPEYGDSLELRRQRVLTRTLTPQPLTIRRLKQIFESLKIPAEVSVDYSRRVLNVVSWTGELTKSQQKLVIFELNTWLPANMGYTYRLWAKTEAAHAYIGSACTVVAQTVAKAEWLDDSTIVKRLYQYGIWGKTNIEPSAYVATPVTGRTVQTIEAERRNL</sequence>
<proteinExistence type="predicted"/>
<reference evidence="1 2" key="1">
    <citation type="journal article" date="2024" name="Int. J. Syst. Evol. Microbiol.">
        <title>Proposal of Lactobacillus amylovorus subsp. animalis subsp. nov. and an emended description of Lactobacillus amylovorus.</title>
        <authorList>
            <person name="Yamane K."/>
            <person name="Tanizawa Y."/>
            <person name="Kobayashi H."/>
            <person name="Kamizono T."/>
            <person name="Kojima Y."/>
            <person name="Takagi H."/>
            <person name="Tohno M."/>
        </authorList>
    </citation>
    <scope>NUCLEOTIDE SEQUENCE [LARGE SCALE GENOMIC DNA]</scope>
    <source>
        <strain evidence="1 2">TKL145</strain>
    </source>
</reference>
<dbReference type="RefSeq" id="WP_353302290.1">
    <property type="nucleotide sequence ID" value="NZ_BAAAAK010000001.1"/>
</dbReference>